<keyword evidence="3" id="KW-1185">Reference proteome</keyword>
<feature type="compositionally biased region" description="Basic and acidic residues" evidence="1">
    <location>
        <begin position="95"/>
        <end position="112"/>
    </location>
</feature>
<evidence type="ECO:0000313" key="3">
    <source>
        <dbReference type="Proteomes" id="UP000448199"/>
    </source>
</evidence>
<comment type="caution">
    <text evidence="2">The sequence shown here is derived from an EMBL/GenBank/DDBJ whole genome shotgun (WGS) entry which is preliminary data.</text>
</comment>
<sequence length="112" mass="11827">MTNLSIAGLRIQRSLIELEAAIEAAMTAASTLNSDLLMARSVEGAPPAAGQAVLIRMGAAQQSLLKASSDTFRMHGDLRKLNEDVKALPAEDGECPDRHMAEAPGDREKAVA</sequence>
<proteinExistence type="predicted"/>
<dbReference type="AlphaFoldDB" id="A0A844XVS4"/>
<gene>
    <name evidence="2" type="ORF">GRI69_15610</name>
</gene>
<evidence type="ECO:0000313" key="2">
    <source>
        <dbReference type="EMBL" id="MXO49676.1"/>
    </source>
</evidence>
<protein>
    <submittedName>
        <fullName evidence="2">Uncharacterized protein</fullName>
    </submittedName>
</protein>
<reference evidence="2 3" key="1">
    <citation type="submission" date="2019-12" db="EMBL/GenBank/DDBJ databases">
        <title>Genomic-based taxomic classification of the family Erythrobacteraceae.</title>
        <authorList>
            <person name="Xu L."/>
        </authorList>
    </citation>
    <scope>NUCLEOTIDE SEQUENCE [LARGE SCALE GENOMIC DNA]</scope>
    <source>
        <strain evidence="2 3">DSM 17792</strain>
    </source>
</reference>
<feature type="region of interest" description="Disordered" evidence="1">
    <location>
        <begin position="89"/>
        <end position="112"/>
    </location>
</feature>
<dbReference type="EMBL" id="WTYC01000018">
    <property type="protein sequence ID" value="MXO49676.1"/>
    <property type="molecule type" value="Genomic_DNA"/>
</dbReference>
<evidence type="ECO:0000256" key="1">
    <source>
        <dbReference type="SAM" id="MobiDB-lite"/>
    </source>
</evidence>
<dbReference type="Proteomes" id="UP000448199">
    <property type="component" value="Unassembled WGS sequence"/>
</dbReference>
<name>A0A844XVS4_9SPHN</name>
<accession>A0A844XVS4</accession>
<dbReference type="RefSeq" id="WP_160729087.1">
    <property type="nucleotide sequence ID" value="NZ_WTYC01000018.1"/>
</dbReference>
<organism evidence="2 3">
    <name type="scientific">Qipengyuania vulgaris</name>
    <dbReference type="NCBI Taxonomy" id="291985"/>
    <lineage>
        <taxon>Bacteria</taxon>
        <taxon>Pseudomonadati</taxon>
        <taxon>Pseudomonadota</taxon>
        <taxon>Alphaproteobacteria</taxon>
        <taxon>Sphingomonadales</taxon>
        <taxon>Erythrobacteraceae</taxon>
        <taxon>Qipengyuania</taxon>
    </lineage>
</organism>
<dbReference type="OrthoDB" id="7408536at2"/>